<keyword evidence="3" id="KW-1185">Reference proteome</keyword>
<name>A0A3N0Y6V8_ANAGA</name>
<organism evidence="2 3">
    <name type="scientific">Anabarilius grahami</name>
    <name type="common">Kanglang fish</name>
    <name type="synonym">Barilius grahami</name>
    <dbReference type="NCBI Taxonomy" id="495550"/>
    <lineage>
        <taxon>Eukaryota</taxon>
        <taxon>Metazoa</taxon>
        <taxon>Chordata</taxon>
        <taxon>Craniata</taxon>
        <taxon>Vertebrata</taxon>
        <taxon>Euteleostomi</taxon>
        <taxon>Actinopterygii</taxon>
        <taxon>Neopterygii</taxon>
        <taxon>Teleostei</taxon>
        <taxon>Ostariophysi</taxon>
        <taxon>Cypriniformes</taxon>
        <taxon>Xenocyprididae</taxon>
        <taxon>Xenocypridinae</taxon>
        <taxon>Xenocypridinae incertae sedis</taxon>
        <taxon>Anabarilius</taxon>
    </lineage>
</organism>
<evidence type="ECO:0000256" key="1">
    <source>
        <dbReference type="SAM" id="MobiDB-lite"/>
    </source>
</evidence>
<dbReference type="AlphaFoldDB" id="A0A3N0Y6V8"/>
<accession>A0A3N0Y6V8</accession>
<evidence type="ECO:0000313" key="3">
    <source>
        <dbReference type="Proteomes" id="UP000281406"/>
    </source>
</evidence>
<feature type="region of interest" description="Disordered" evidence="1">
    <location>
        <begin position="127"/>
        <end position="167"/>
    </location>
</feature>
<dbReference type="EMBL" id="RJVU01051648">
    <property type="protein sequence ID" value="ROL41508.1"/>
    <property type="molecule type" value="Genomic_DNA"/>
</dbReference>
<reference evidence="2 3" key="1">
    <citation type="submission" date="2018-10" db="EMBL/GenBank/DDBJ databases">
        <title>Genome assembly for a Yunnan-Guizhou Plateau 3E fish, Anabarilius grahami (Regan), and its evolutionary and genetic applications.</title>
        <authorList>
            <person name="Jiang W."/>
        </authorList>
    </citation>
    <scope>NUCLEOTIDE SEQUENCE [LARGE SCALE GENOMIC DNA]</scope>
    <source>
        <strain evidence="2">AG-KIZ</strain>
        <tissue evidence="2">Muscle</tissue>
    </source>
</reference>
<evidence type="ECO:0000313" key="2">
    <source>
        <dbReference type="EMBL" id="ROL41508.1"/>
    </source>
</evidence>
<feature type="region of interest" description="Disordered" evidence="1">
    <location>
        <begin position="21"/>
        <end position="49"/>
    </location>
</feature>
<sequence>MNGNTHKPQLSVRVSYFTKRPQSTNLPSVSGVPQDGSILPSDPLQGDQTQSVGVWSARGYINKSLRRKRKIVICTSSDFYIQSKSIHRKREKRQFRGFSGMLCALTICSVNQDHCASLQSGARRMPLIDSSRRFSSTNQRASRKGAGYQGGDSANREHRGAETPRAL</sequence>
<comment type="caution">
    <text evidence="2">The sequence shown here is derived from an EMBL/GenBank/DDBJ whole genome shotgun (WGS) entry which is preliminary data.</text>
</comment>
<proteinExistence type="predicted"/>
<feature type="compositionally biased region" description="Basic and acidic residues" evidence="1">
    <location>
        <begin position="154"/>
        <end position="167"/>
    </location>
</feature>
<gene>
    <name evidence="2" type="ORF">DPX16_6906</name>
</gene>
<protein>
    <submittedName>
        <fullName evidence="2">Uncharacterized protein</fullName>
    </submittedName>
</protein>
<dbReference type="Proteomes" id="UP000281406">
    <property type="component" value="Unassembled WGS sequence"/>
</dbReference>